<organism evidence="11 12">
    <name type="scientific">Elliptochloris bilobata</name>
    <dbReference type="NCBI Taxonomy" id="381761"/>
    <lineage>
        <taxon>Eukaryota</taxon>
        <taxon>Viridiplantae</taxon>
        <taxon>Chlorophyta</taxon>
        <taxon>core chlorophytes</taxon>
        <taxon>Trebouxiophyceae</taxon>
        <taxon>Trebouxiophyceae incertae sedis</taxon>
        <taxon>Elliptochloris clade</taxon>
        <taxon>Elliptochloris</taxon>
    </lineage>
</organism>
<evidence type="ECO:0000256" key="3">
    <source>
        <dbReference type="ARBA" id="ARBA00014628"/>
    </source>
</evidence>
<name>A0AAW1QMX4_9CHLO</name>
<evidence type="ECO:0000256" key="10">
    <source>
        <dbReference type="RuleBase" id="RU003956"/>
    </source>
</evidence>
<dbReference type="GO" id="GO:0004089">
    <property type="term" value="F:carbonate dehydratase activity"/>
    <property type="evidence" value="ECO:0007669"/>
    <property type="project" value="UniProtKB-UniRule"/>
</dbReference>
<dbReference type="FunFam" id="3.40.1050.10:FF:000001">
    <property type="entry name" value="Carbonic anhydrase"/>
    <property type="match status" value="1"/>
</dbReference>
<dbReference type="SMART" id="SM00947">
    <property type="entry name" value="Pro_CA"/>
    <property type="match status" value="1"/>
</dbReference>
<comment type="similarity">
    <text evidence="1 10">Belongs to the beta-class carbonic anhydrase family.</text>
</comment>
<comment type="catalytic activity">
    <reaction evidence="8 10">
        <text>hydrogencarbonate + H(+) = CO2 + H2O</text>
        <dbReference type="Rhea" id="RHEA:10748"/>
        <dbReference type="ChEBI" id="CHEBI:15377"/>
        <dbReference type="ChEBI" id="CHEBI:15378"/>
        <dbReference type="ChEBI" id="CHEBI:16526"/>
        <dbReference type="ChEBI" id="CHEBI:17544"/>
        <dbReference type="EC" id="4.2.1.1"/>
    </reaction>
</comment>
<dbReference type="GO" id="GO:0008270">
    <property type="term" value="F:zinc ion binding"/>
    <property type="evidence" value="ECO:0007669"/>
    <property type="project" value="UniProtKB-UniRule"/>
</dbReference>
<feature type="binding site" evidence="9">
    <location>
        <position position="121"/>
    </location>
    <ligand>
        <name>Zn(2+)</name>
        <dbReference type="ChEBI" id="CHEBI:29105"/>
    </ligand>
</feature>
<keyword evidence="6 10" id="KW-0456">Lyase</keyword>
<evidence type="ECO:0000256" key="4">
    <source>
        <dbReference type="ARBA" id="ARBA00022723"/>
    </source>
</evidence>
<proteinExistence type="inferred from homology"/>
<dbReference type="PANTHER" id="PTHR11002">
    <property type="entry name" value="CARBONIC ANHYDRASE"/>
    <property type="match status" value="1"/>
</dbReference>
<dbReference type="Proteomes" id="UP001445335">
    <property type="component" value="Unassembled WGS sequence"/>
</dbReference>
<feature type="binding site" evidence="9">
    <location>
        <position position="118"/>
    </location>
    <ligand>
        <name>Zn(2+)</name>
        <dbReference type="ChEBI" id="CHEBI:29105"/>
    </ligand>
</feature>
<keyword evidence="5 9" id="KW-0862">Zinc</keyword>
<gene>
    <name evidence="11" type="ORF">WJX81_004537</name>
</gene>
<dbReference type="EC" id="4.2.1.1" evidence="2 10"/>
<evidence type="ECO:0000256" key="2">
    <source>
        <dbReference type="ARBA" id="ARBA00012925"/>
    </source>
</evidence>
<comment type="caution">
    <text evidence="11">The sequence shown here is derived from an EMBL/GenBank/DDBJ whole genome shotgun (WGS) entry which is preliminary data.</text>
</comment>
<evidence type="ECO:0000256" key="6">
    <source>
        <dbReference type="ARBA" id="ARBA00023239"/>
    </source>
</evidence>
<dbReference type="PROSITE" id="PS00704">
    <property type="entry name" value="PROK_CO2_ANHYDRASE_1"/>
    <property type="match status" value="1"/>
</dbReference>
<dbReference type="Gene3D" id="3.40.1050.10">
    <property type="entry name" value="Carbonic anhydrase"/>
    <property type="match status" value="1"/>
</dbReference>
<keyword evidence="4 9" id="KW-0479">Metal-binding</keyword>
<sequence>MTGPCGECGTTPCNGNHEAWTGSFAPLLAKNKQWRASMLEHDPTFFTKLANTQAPEYLWIGCADSRVPANQILDLAPGEVFVQRNVGNLATHKDLNCMACLEYSVDHLKVKHIMVVGHYNCGAVKASLAWEPKVAGLCNLWIADIRDTRNAHEDELKDLSFDDKWDRLAELNVVRQVFNVCTSPIVQAAWARGQKLAVHGLIYHPGEGLIKELTAAVHGPHKGLSPESLAESKPAAESKVARRMSEQVNEHLRVHMSFHQPPKSAAHA</sequence>
<comment type="cofactor">
    <cofactor evidence="9">
        <name>Zn(2+)</name>
        <dbReference type="ChEBI" id="CHEBI:29105"/>
    </cofactor>
    <text evidence="9">Binds 1 zinc ion per subunit.</text>
</comment>
<dbReference type="InterPro" id="IPR015892">
    <property type="entry name" value="Carbonic_anhydrase_CS"/>
</dbReference>
<evidence type="ECO:0000256" key="5">
    <source>
        <dbReference type="ARBA" id="ARBA00022833"/>
    </source>
</evidence>
<reference evidence="11 12" key="1">
    <citation type="journal article" date="2024" name="Nat. Commun.">
        <title>Phylogenomics reveals the evolutionary origins of lichenization in chlorophyte algae.</title>
        <authorList>
            <person name="Puginier C."/>
            <person name="Libourel C."/>
            <person name="Otte J."/>
            <person name="Skaloud P."/>
            <person name="Haon M."/>
            <person name="Grisel S."/>
            <person name="Petersen M."/>
            <person name="Berrin J.G."/>
            <person name="Delaux P.M."/>
            <person name="Dal Grande F."/>
            <person name="Keller J."/>
        </authorList>
    </citation>
    <scope>NUCLEOTIDE SEQUENCE [LARGE SCALE GENOMIC DNA]</scope>
    <source>
        <strain evidence="11 12">SAG 245.80</strain>
    </source>
</reference>
<dbReference type="Pfam" id="PF00484">
    <property type="entry name" value="Pro_CA"/>
    <property type="match status" value="1"/>
</dbReference>
<evidence type="ECO:0000256" key="1">
    <source>
        <dbReference type="ARBA" id="ARBA00006217"/>
    </source>
</evidence>
<protein>
    <recommendedName>
        <fullName evidence="3 10">Carbonic anhydrase</fullName>
        <ecNumber evidence="2 10">4.2.1.1</ecNumber>
    </recommendedName>
    <alternativeName>
        <fullName evidence="7 10">Carbonate dehydratase</fullName>
    </alternativeName>
</protein>
<dbReference type="InterPro" id="IPR001765">
    <property type="entry name" value="Carbonic_anhydrase"/>
</dbReference>
<dbReference type="SUPFAM" id="SSF53056">
    <property type="entry name" value="beta-carbonic anhydrase, cab"/>
    <property type="match status" value="1"/>
</dbReference>
<evidence type="ECO:0000256" key="7">
    <source>
        <dbReference type="ARBA" id="ARBA00031969"/>
    </source>
</evidence>
<dbReference type="PANTHER" id="PTHR11002:SF76">
    <property type="entry name" value="CARBONIC ANHYDRASE"/>
    <property type="match status" value="1"/>
</dbReference>
<dbReference type="GO" id="GO:0015976">
    <property type="term" value="P:carbon utilization"/>
    <property type="evidence" value="ECO:0007669"/>
    <property type="project" value="InterPro"/>
</dbReference>
<evidence type="ECO:0000256" key="9">
    <source>
        <dbReference type="PIRSR" id="PIRSR601765-1"/>
    </source>
</evidence>
<dbReference type="EMBL" id="JALJOU010000082">
    <property type="protein sequence ID" value="KAK9822855.1"/>
    <property type="molecule type" value="Genomic_DNA"/>
</dbReference>
<dbReference type="InterPro" id="IPR036874">
    <property type="entry name" value="Carbonic_anhydrase_sf"/>
</dbReference>
<evidence type="ECO:0000313" key="11">
    <source>
        <dbReference type="EMBL" id="KAK9822855.1"/>
    </source>
</evidence>
<dbReference type="CDD" id="cd00883">
    <property type="entry name" value="beta_CA_cladeA"/>
    <property type="match status" value="1"/>
</dbReference>
<keyword evidence="12" id="KW-1185">Reference proteome</keyword>
<comment type="function">
    <text evidence="10">Reversible hydration of carbon dioxide.</text>
</comment>
<feature type="binding site" evidence="9">
    <location>
        <position position="62"/>
    </location>
    <ligand>
        <name>Zn(2+)</name>
        <dbReference type="ChEBI" id="CHEBI:29105"/>
    </ligand>
</feature>
<evidence type="ECO:0000256" key="8">
    <source>
        <dbReference type="ARBA" id="ARBA00048348"/>
    </source>
</evidence>
<dbReference type="AlphaFoldDB" id="A0AAW1QMX4"/>
<feature type="binding site" evidence="9">
    <location>
        <position position="64"/>
    </location>
    <ligand>
        <name>Zn(2+)</name>
        <dbReference type="ChEBI" id="CHEBI:29105"/>
    </ligand>
</feature>
<evidence type="ECO:0000313" key="12">
    <source>
        <dbReference type="Proteomes" id="UP001445335"/>
    </source>
</evidence>
<accession>A0AAW1QMX4</accession>